<comment type="similarity">
    <text evidence="14">Belongs to the peroxidase family. Classical plant (class III) peroxidase subfamily.</text>
</comment>
<name>A0ABD3GBJ7_9MARC</name>
<feature type="binding site" evidence="11">
    <location>
        <position position="193"/>
    </location>
    <ligand>
        <name>Ca(2+)</name>
        <dbReference type="ChEBI" id="CHEBI:29108"/>
        <label>2</label>
    </ligand>
</feature>
<dbReference type="AlphaFoldDB" id="A0ABD3GBJ7"/>
<dbReference type="PROSITE" id="PS50873">
    <property type="entry name" value="PEROXIDASE_4"/>
    <property type="match status" value="1"/>
</dbReference>
<evidence type="ECO:0000256" key="12">
    <source>
        <dbReference type="PIRSR" id="PIRSR600823-4"/>
    </source>
</evidence>
<dbReference type="InterPro" id="IPR000823">
    <property type="entry name" value="Peroxidase_pln"/>
</dbReference>
<feature type="site" description="Transition state stabilizer" evidence="12">
    <location>
        <position position="62"/>
    </location>
</feature>
<comment type="caution">
    <text evidence="16">The sequence shown here is derived from an EMBL/GenBank/DDBJ whole genome shotgun (WGS) entry which is preliminary data.</text>
</comment>
<comment type="subcellular location">
    <subcellularLocation>
        <location evidence="14">Secreted</location>
    </subcellularLocation>
</comment>
<dbReference type="GO" id="GO:0140825">
    <property type="term" value="F:lactoperoxidase activity"/>
    <property type="evidence" value="ECO:0007669"/>
    <property type="project" value="UniProtKB-EC"/>
</dbReference>
<gene>
    <name evidence="16" type="ORF">R1sor_025905</name>
</gene>
<dbReference type="InterPro" id="IPR019794">
    <property type="entry name" value="Peroxidases_AS"/>
</dbReference>
<keyword evidence="3 14" id="KW-0575">Peroxidase</keyword>
<feature type="binding site" evidence="11">
    <location>
        <position position="88"/>
    </location>
    <ligand>
        <name>Ca(2+)</name>
        <dbReference type="ChEBI" id="CHEBI:29108"/>
        <label>1</label>
    </ligand>
</feature>
<dbReference type="PRINTS" id="PR00461">
    <property type="entry name" value="PLPEROXIDASE"/>
</dbReference>
<keyword evidence="14" id="KW-0376">Hydrogen peroxide</keyword>
<evidence type="ECO:0000256" key="4">
    <source>
        <dbReference type="ARBA" id="ARBA00022617"/>
    </source>
</evidence>
<organism evidence="16 17">
    <name type="scientific">Riccia sorocarpa</name>
    <dbReference type="NCBI Taxonomy" id="122646"/>
    <lineage>
        <taxon>Eukaryota</taxon>
        <taxon>Viridiplantae</taxon>
        <taxon>Streptophyta</taxon>
        <taxon>Embryophyta</taxon>
        <taxon>Marchantiophyta</taxon>
        <taxon>Marchantiopsida</taxon>
        <taxon>Marchantiidae</taxon>
        <taxon>Marchantiales</taxon>
        <taxon>Ricciaceae</taxon>
        <taxon>Riccia</taxon>
    </lineage>
</organism>
<keyword evidence="14" id="KW-0964">Secreted</keyword>
<comment type="cofactor">
    <cofactor evidence="11 14">
        <name>heme b</name>
        <dbReference type="ChEBI" id="CHEBI:60344"/>
    </cofactor>
    <text evidence="11 14">Binds 1 heme b (iron(II)-protoporphyrin IX) group per subunit.</text>
</comment>
<dbReference type="InterPro" id="IPR033905">
    <property type="entry name" value="Secretory_peroxidase"/>
</dbReference>
<reference evidence="16 17" key="1">
    <citation type="submission" date="2024-09" db="EMBL/GenBank/DDBJ databases">
        <title>Chromosome-scale assembly of Riccia sorocarpa.</title>
        <authorList>
            <person name="Paukszto L."/>
        </authorList>
    </citation>
    <scope>NUCLEOTIDE SEQUENCE [LARGE SCALE GENOMIC DNA]</scope>
    <source>
        <strain evidence="16">LP-2024</strain>
        <tissue evidence="16">Aerial parts of the thallus</tissue>
    </source>
</reference>
<feature type="active site" description="Proton acceptor" evidence="9">
    <location>
        <position position="66"/>
    </location>
</feature>
<dbReference type="PROSITE" id="PS00436">
    <property type="entry name" value="PEROXIDASE_2"/>
    <property type="match status" value="1"/>
</dbReference>
<dbReference type="CDD" id="cd00693">
    <property type="entry name" value="secretory_peroxidase"/>
    <property type="match status" value="1"/>
</dbReference>
<feature type="binding site" evidence="11">
    <location>
        <position position="74"/>
    </location>
    <ligand>
        <name>Ca(2+)</name>
        <dbReference type="ChEBI" id="CHEBI:29108"/>
        <label>1</label>
    </ligand>
</feature>
<dbReference type="PRINTS" id="PR00458">
    <property type="entry name" value="PEROXIDASE"/>
</dbReference>
<feature type="binding site" evidence="11">
    <location>
        <position position="70"/>
    </location>
    <ligand>
        <name>Ca(2+)</name>
        <dbReference type="ChEBI" id="CHEBI:29108"/>
        <label>1</label>
    </ligand>
</feature>
<keyword evidence="14" id="KW-0732">Signal</keyword>
<feature type="binding site" evidence="11">
    <location>
        <position position="246"/>
    </location>
    <ligand>
        <name>Ca(2+)</name>
        <dbReference type="ChEBI" id="CHEBI:29108"/>
        <label>2</label>
    </ligand>
</feature>
<dbReference type="PROSITE" id="PS00435">
    <property type="entry name" value="PEROXIDASE_1"/>
    <property type="match status" value="1"/>
</dbReference>
<dbReference type="InterPro" id="IPR010255">
    <property type="entry name" value="Haem_peroxidase_sf"/>
</dbReference>
<feature type="signal peptide" evidence="14">
    <location>
        <begin position="1"/>
        <end position="24"/>
    </location>
</feature>
<accession>A0ABD3GBJ7</accession>
<comment type="similarity">
    <text evidence="2">Belongs to the peroxidase family. Ascorbate peroxidase subfamily.</text>
</comment>
<evidence type="ECO:0000256" key="13">
    <source>
        <dbReference type="PIRSR" id="PIRSR600823-5"/>
    </source>
</evidence>
<dbReference type="Pfam" id="PF00141">
    <property type="entry name" value="peroxidase"/>
    <property type="match status" value="1"/>
</dbReference>
<dbReference type="GO" id="GO:0042744">
    <property type="term" value="P:hydrogen peroxide catabolic process"/>
    <property type="evidence" value="ECO:0007669"/>
    <property type="project" value="UniProtKB-KW"/>
</dbReference>
<sequence length="326" mass="35938">MASVKLGCTVLISYLLLLATICNAGLSSVYYQSSCPQAADIIKREVTKMLKKDRTLVGPLLRLQFHDAWVNGVDGSVLIKSTATNLAEIDAHVNFELGAILEIAVIKAALETECPNTVSCADIIACAARDATVFAKGPSWPVLLGRRDSRVSRAIDADTHLPFPVFRYPELVKNFAAKGFNAREMIVLSGAHTLGQAHCNAIGPNLYDYTGQDSLNDTNPNLSPAFATRLKQTCPKGNKLNEVDMDRFPNKFDNLYFKEVLSNKGYMITDDELIRGKKYGRNMVQYLSKHTSSWRSEFANAMAKMSQLSPLLAPDGEIRKNCEIIN</sequence>
<evidence type="ECO:0000313" key="16">
    <source>
        <dbReference type="EMBL" id="KAL3675957.1"/>
    </source>
</evidence>
<comment type="function">
    <text evidence="14">Removal of H(2)O(2), oxidation of toxic reductants, biosynthesis and degradation of lignin, suberization, auxin catabolism, response to environmental stresses such as wounding, pathogen attack and oxidative stress.</text>
</comment>
<dbReference type="Proteomes" id="UP001633002">
    <property type="component" value="Unassembled WGS sequence"/>
</dbReference>
<feature type="binding site" evidence="11">
    <location>
        <position position="72"/>
    </location>
    <ligand>
        <name>Ca(2+)</name>
        <dbReference type="ChEBI" id="CHEBI:29108"/>
        <label>1</label>
    </ligand>
</feature>
<keyword evidence="4 14" id="KW-0349">Heme</keyword>
<evidence type="ECO:0000256" key="9">
    <source>
        <dbReference type="PIRSR" id="PIRSR600823-1"/>
    </source>
</evidence>
<proteinExistence type="inferred from homology"/>
<keyword evidence="6 14" id="KW-0560">Oxidoreductase</keyword>
<keyword evidence="11 14" id="KW-0106">Calcium</keyword>
<comment type="cofactor">
    <cofactor evidence="11 14">
        <name>Ca(2+)</name>
        <dbReference type="ChEBI" id="CHEBI:29108"/>
    </cofactor>
    <text evidence="11 14">Binds 2 calcium ions per subunit.</text>
</comment>
<dbReference type="GO" id="GO:0005576">
    <property type="term" value="C:extracellular region"/>
    <property type="evidence" value="ECO:0007669"/>
    <property type="project" value="UniProtKB-SubCell"/>
</dbReference>
<protein>
    <recommendedName>
        <fullName evidence="14">Peroxidase</fullName>
        <ecNumber evidence="14">1.11.1.7</ecNumber>
    </recommendedName>
</protein>
<feature type="chain" id="PRO_5044530787" description="Peroxidase" evidence="14">
    <location>
        <begin position="25"/>
        <end position="326"/>
    </location>
</feature>
<keyword evidence="7 11" id="KW-0408">Iron</keyword>
<dbReference type="InterPro" id="IPR019793">
    <property type="entry name" value="Peroxidases_heam-ligand_BS"/>
</dbReference>
<evidence type="ECO:0000313" key="17">
    <source>
        <dbReference type="Proteomes" id="UP001633002"/>
    </source>
</evidence>
<keyword evidence="17" id="KW-1185">Reference proteome</keyword>
<dbReference type="GO" id="GO:0006979">
    <property type="term" value="P:response to oxidative stress"/>
    <property type="evidence" value="ECO:0007669"/>
    <property type="project" value="UniProtKB-UniRule"/>
</dbReference>
<evidence type="ECO:0000259" key="15">
    <source>
        <dbReference type="PROSITE" id="PS50873"/>
    </source>
</evidence>
<dbReference type="GO" id="GO:0046872">
    <property type="term" value="F:metal ion binding"/>
    <property type="evidence" value="ECO:0007669"/>
    <property type="project" value="UniProtKB-UniRule"/>
</dbReference>
<dbReference type="InterPro" id="IPR002016">
    <property type="entry name" value="Haem_peroxidase"/>
</dbReference>
<evidence type="ECO:0000256" key="14">
    <source>
        <dbReference type="RuleBase" id="RU362060"/>
    </source>
</evidence>
<evidence type="ECO:0000256" key="10">
    <source>
        <dbReference type="PIRSR" id="PIRSR600823-2"/>
    </source>
</evidence>
<dbReference type="EMBL" id="JBJQOH010000008">
    <property type="protein sequence ID" value="KAL3675957.1"/>
    <property type="molecule type" value="Genomic_DNA"/>
</dbReference>
<feature type="domain" description="Plant heme peroxidase family profile" evidence="15">
    <location>
        <begin position="25"/>
        <end position="326"/>
    </location>
</feature>
<feature type="binding site" evidence="11">
    <location>
        <position position="76"/>
    </location>
    <ligand>
        <name>Ca(2+)</name>
        <dbReference type="ChEBI" id="CHEBI:29108"/>
        <label>1</label>
    </ligand>
</feature>
<dbReference type="FunFam" id="1.10.420.10:FF:000001">
    <property type="entry name" value="Peroxidase"/>
    <property type="match status" value="1"/>
</dbReference>
<evidence type="ECO:0000256" key="6">
    <source>
        <dbReference type="ARBA" id="ARBA00023002"/>
    </source>
</evidence>
<feature type="disulfide bond" evidence="13">
    <location>
        <begin position="199"/>
        <end position="234"/>
    </location>
</feature>
<feature type="binding site" evidence="10">
    <location>
        <position position="162"/>
    </location>
    <ligand>
        <name>substrate</name>
    </ligand>
</feature>
<dbReference type="Gene3D" id="1.10.520.10">
    <property type="match status" value="1"/>
</dbReference>
<feature type="binding site" evidence="11">
    <location>
        <position position="67"/>
    </location>
    <ligand>
        <name>Ca(2+)</name>
        <dbReference type="ChEBI" id="CHEBI:29108"/>
        <label>1</label>
    </ligand>
</feature>
<evidence type="ECO:0000256" key="1">
    <source>
        <dbReference type="ARBA" id="ARBA00000189"/>
    </source>
</evidence>
<evidence type="ECO:0000256" key="7">
    <source>
        <dbReference type="ARBA" id="ARBA00023004"/>
    </source>
</evidence>
<evidence type="ECO:0000256" key="11">
    <source>
        <dbReference type="PIRSR" id="PIRSR600823-3"/>
    </source>
</evidence>
<feature type="disulfide bond" evidence="13">
    <location>
        <begin position="35"/>
        <end position="114"/>
    </location>
</feature>
<evidence type="ECO:0000256" key="5">
    <source>
        <dbReference type="ARBA" id="ARBA00022723"/>
    </source>
</evidence>
<evidence type="ECO:0000256" key="8">
    <source>
        <dbReference type="ARBA" id="ARBA00023157"/>
    </source>
</evidence>
<dbReference type="PANTHER" id="PTHR31517:SF48">
    <property type="entry name" value="PEROXIDASE 16-RELATED"/>
    <property type="match status" value="1"/>
</dbReference>
<feature type="binding site" description="axial binding residue" evidence="11">
    <location>
        <position position="192"/>
    </location>
    <ligand>
        <name>heme b</name>
        <dbReference type="ChEBI" id="CHEBI:60344"/>
    </ligand>
    <ligandPart>
        <name>Fe</name>
        <dbReference type="ChEBI" id="CHEBI:18248"/>
    </ligandPart>
</feature>
<keyword evidence="8 13" id="KW-1015">Disulfide bond</keyword>
<dbReference type="PANTHER" id="PTHR31517">
    <property type="match status" value="1"/>
</dbReference>
<comment type="catalytic activity">
    <reaction evidence="1 14">
        <text>2 a phenolic donor + H2O2 = 2 a phenolic radical donor + 2 H2O</text>
        <dbReference type="Rhea" id="RHEA:56136"/>
        <dbReference type="ChEBI" id="CHEBI:15377"/>
        <dbReference type="ChEBI" id="CHEBI:16240"/>
        <dbReference type="ChEBI" id="CHEBI:139520"/>
        <dbReference type="ChEBI" id="CHEBI:139521"/>
        <dbReference type="EC" id="1.11.1.7"/>
    </reaction>
</comment>
<dbReference type="EC" id="1.11.1.7" evidence="14"/>
<feature type="binding site" evidence="11">
    <location>
        <position position="253"/>
    </location>
    <ligand>
        <name>Ca(2+)</name>
        <dbReference type="ChEBI" id="CHEBI:29108"/>
        <label>2</label>
    </ligand>
</feature>
<dbReference type="GO" id="GO:0020037">
    <property type="term" value="F:heme binding"/>
    <property type="evidence" value="ECO:0007669"/>
    <property type="project" value="UniProtKB-UniRule"/>
</dbReference>
<evidence type="ECO:0000256" key="2">
    <source>
        <dbReference type="ARBA" id="ARBA00006873"/>
    </source>
</evidence>
<feature type="disulfide bond" evidence="13">
    <location>
        <begin position="120"/>
        <end position="322"/>
    </location>
</feature>
<evidence type="ECO:0000256" key="3">
    <source>
        <dbReference type="ARBA" id="ARBA00022559"/>
    </source>
</evidence>
<dbReference type="Gene3D" id="1.10.420.10">
    <property type="entry name" value="Peroxidase, domain 2"/>
    <property type="match status" value="1"/>
</dbReference>
<dbReference type="SUPFAM" id="SSF48113">
    <property type="entry name" value="Heme-dependent peroxidases"/>
    <property type="match status" value="1"/>
</dbReference>
<keyword evidence="5 11" id="KW-0479">Metal-binding</keyword>